<evidence type="ECO:0008006" key="5">
    <source>
        <dbReference type="Google" id="ProtNLM"/>
    </source>
</evidence>
<dbReference type="PANTHER" id="PTHR47926">
    <property type="entry name" value="PENTATRICOPEPTIDE REPEAT-CONTAINING PROTEIN"/>
    <property type="match status" value="1"/>
</dbReference>
<dbReference type="GO" id="GO:0003723">
    <property type="term" value="F:RNA binding"/>
    <property type="evidence" value="ECO:0007669"/>
    <property type="project" value="InterPro"/>
</dbReference>
<dbReference type="Pfam" id="PF13041">
    <property type="entry name" value="PPR_2"/>
    <property type="match status" value="2"/>
</dbReference>
<dbReference type="InterPro" id="IPR002885">
    <property type="entry name" value="PPR_rpt"/>
</dbReference>
<dbReference type="PROSITE" id="PS51375">
    <property type="entry name" value="PPR"/>
    <property type="match status" value="3"/>
</dbReference>
<feature type="repeat" description="PPR" evidence="2">
    <location>
        <begin position="199"/>
        <end position="233"/>
    </location>
</feature>
<accession>S8CBY3</accession>
<evidence type="ECO:0000256" key="2">
    <source>
        <dbReference type="PROSITE-ProRule" id="PRU00708"/>
    </source>
</evidence>
<organism evidence="3 4">
    <name type="scientific">Genlisea aurea</name>
    <dbReference type="NCBI Taxonomy" id="192259"/>
    <lineage>
        <taxon>Eukaryota</taxon>
        <taxon>Viridiplantae</taxon>
        <taxon>Streptophyta</taxon>
        <taxon>Embryophyta</taxon>
        <taxon>Tracheophyta</taxon>
        <taxon>Spermatophyta</taxon>
        <taxon>Magnoliopsida</taxon>
        <taxon>eudicotyledons</taxon>
        <taxon>Gunneridae</taxon>
        <taxon>Pentapetalae</taxon>
        <taxon>asterids</taxon>
        <taxon>lamiids</taxon>
        <taxon>Lamiales</taxon>
        <taxon>Lentibulariaceae</taxon>
        <taxon>Genlisea</taxon>
    </lineage>
</organism>
<dbReference type="GO" id="GO:0009451">
    <property type="term" value="P:RNA modification"/>
    <property type="evidence" value="ECO:0007669"/>
    <property type="project" value="InterPro"/>
</dbReference>
<gene>
    <name evidence="3" type="ORF">M569_10321</name>
</gene>
<dbReference type="FunFam" id="1.25.40.10:FF:000934">
    <property type="entry name" value="Pentatricopeptide repeat-containing protein"/>
    <property type="match status" value="1"/>
</dbReference>
<dbReference type="PANTHER" id="PTHR47926:SF411">
    <property type="entry name" value="PENTATRICOPEPTIDE REPEAT-CONTAINING PROTEIN"/>
    <property type="match status" value="1"/>
</dbReference>
<dbReference type="InterPro" id="IPR011990">
    <property type="entry name" value="TPR-like_helical_dom_sf"/>
</dbReference>
<dbReference type="Pfam" id="PF20431">
    <property type="entry name" value="E_motif"/>
    <property type="match status" value="1"/>
</dbReference>
<feature type="repeat" description="PPR" evidence="2">
    <location>
        <begin position="67"/>
        <end position="101"/>
    </location>
</feature>
<evidence type="ECO:0000313" key="3">
    <source>
        <dbReference type="EMBL" id="EPS64459.1"/>
    </source>
</evidence>
<name>S8CBY3_9LAMI</name>
<evidence type="ECO:0000313" key="4">
    <source>
        <dbReference type="Proteomes" id="UP000015453"/>
    </source>
</evidence>
<proteinExistence type="predicted"/>
<comment type="caution">
    <text evidence="3">The sequence shown here is derived from an EMBL/GenBank/DDBJ whole genome shotgun (WGS) entry which is preliminary data.</text>
</comment>
<keyword evidence="4" id="KW-1185">Reference proteome</keyword>
<dbReference type="EMBL" id="AUSU01004811">
    <property type="protein sequence ID" value="EPS64459.1"/>
    <property type="molecule type" value="Genomic_DNA"/>
</dbReference>
<evidence type="ECO:0000256" key="1">
    <source>
        <dbReference type="ARBA" id="ARBA00022737"/>
    </source>
</evidence>
<dbReference type="NCBIfam" id="TIGR00756">
    <property type="entry name" value="PPR"/>
    <property type="match status" value="5"/>
</dbReference>
<dbReference type="Proteomes" id="UP000015453">
    <property type="component" value="Unassembled WGS sequence"/>
</dbReference>
<dbReference type="Gene3D" id="1.25.40.10">
    <property type="entry name" value="Tetratricopeptide repeat domain"/>
    <property type="match status" value="3"/>
</dbReference>
<dbReference type="AlphaFoldDB" id="S8CBY3"/>
<dbReference type="InterPro" id="IPR046848">
    <property type="entry name" value="E_motif"/>
</dbReference>
<dbReference type="InterPro" id="IPR046960">
    <property type="entry name" value="PPR_At4g14850-like_plant"/>
</dbReference>
<dbReference type="Pfam" id="PF01535">
    <property type="entry name" value="PPR"/>
    <property type="match status" value="5"/>
</dbReference>
<dbReference type="FunFam" id="1.25.40.10:FF:001093">
    <property type="entry name" value="Pentatricopeptide repeat-containing protein At2g34400"/>
    <property type="match status" value="1"/>
</dbReference>
<keyword evidence="1" id="KW-0677">Repeat</keyword>
<dbReference type="OrthoDB" id="2122657at2759"/>
<reference evidence="3 4" key="1">
    <citation type="journal article" date="2013" name="BMC Genomics">
        <title>The miniature genome of a carnivorous plant Genlisea aurea contains a low number of genes and short non-coding sequences.</title>
        <authorList>
            <person name="Leushkin E.V."/>
            <person name="Sutormin R.A."/>
            <person name="Nabieva E.R."/>
            <person name="Penin A.A."/>
            <person name="Kondrashov A.S."/>
            <person name="Logacheva M.D."/>
        </authorList>
    </citation>
    <scope>NUCLEOTIDE SEQUENCE [LARGE SCALE GENOMIC DNA]</scope>
</reference>
<protein>
    <recommendedName>
        <fullName evidence="5">Pentatricopeptide repeat-containing protein</fullName>
    </recommendedName>
</protein>
<feature type="repeat" description="PPR" evidence="2">
    <location>
        <begin position="332"/>
        <end position="366"/>
    </location>
</feature>
<sequence length="512" mass="56547">MMNCFCSSCLKRCRTVKCLQQFHAGIVKIGLDSDRFVAGMLMLTSAVELSGGMDYARLLFRRFSAPDAFMYNALIRGFADSDRPETSVSVYSDMLRAAAAVDSFSLAFALKAAANSMCLKSGLQLHGQALARGLDAHIFVGTTLVSMYGECDRLEYADKVFDEIPDPNVVTWNAKVTAHLRYGDVKGAEKAFNSIPFKNLTSYNLMLSGYSKLGEIGLARRLFDQMPSRDDVSWSTMISGLVQNGYFGVAFGCFRELLRVDMRPNEVTLTGLLSACAQSGALEFSETLHCFIQKFGLFWITTVNNALIDAYSKCGRVDMARLVFDTMVAKKNILSYTSLIVGLAVQGHAQEALKLFAEMESSGIQPDGVVFIALLYACSHSGFIEQGRDIFDRMTGVYDIRPEIEHYGCMVDLYGRTGQLWKAYEFISGMPIAPTPVIWRTLLGACSFHGDVNLAELVEKRLAEMDRSSSETAGDHVLMSNIYATEGKWDAVAAARKSMSKTPPAWSMVERK</sequence>